<feature type="transmembrane region" description="Helical" evidence="1">
    <location>
        <begin position="186"/>
        <end position="214"/>
    </location>
</feature>
<organism evidence="2 3">
    <name type="scientific">Enterobacter cloacae S611</name>
    <dbReference type="NCBI Taxonomy" id="1399146"/>
    <lineage>
        <taxon>Bacteria</taxon>
        <taxon>Pseudomonadati</taxon>
        <taxon>Pseudomonadota</taxon>
        <taxon>Gammaproteobacteria</taxon>
        <taxon>Enterobacterales</taxon>
        <taxon>Enterobacteriaceae</taxon>
        <taxon>Enterobacter</taxon>
        <taxon>Enterobacter cloacae complex</taxon>
    </lineage>
</organism>
<accession>A0ABN0QBK7</accession>
<keyword evidence="3" id="KW-1185">Reference proteome</keyword>
<feature type="transmembrane region" description="Helical" evidence="1">
    <location>
        <begin position="45"/>
        <end position="67"/>
    </location>
</feature>
<evidence type="ECO:0000256" key="1">
    <source>
        <dbReference type="SAM" id="Phobius"/>
    </source>
</evidence>
<sequence length="347" mass="39017">MFVLLHKLSRQIPALIIFWCINWFITLILLSIANKTHHPSLVGAAVWFNMLWVCAYITEYKGSALFHAQESKRLKRFLPRQQYSKVKVLVSMARTTTLLLSASFLLAIAHASATVVWFLIALCCALGVACLVRFYLLCTSVLSKQAASLLGKLWPLVLALILFFAKMSASAILLESWDVSASQMPYTTWCLTLFMAAFIAFNIAYFLITVISGVMETSVRRRKKRVALPMSSQIFLVVAFACVMPGLMMANVRTLGGALVNNFYQFDTRSTFRCGDRYQTIDELGEKARYLAVGINQYRGFFLKDGDLHGVVVKCTTGDKFIQYQILGREDLPENKAEKEKGDKAAH</sequence>
<protein>
    <submittedName>
        <fullName evidence="2">Membrane protein</fullName>
    </submittedName>
</protein>
<keyword evidence="1" id="KW-0812">Transmembrane</keyword>
<proteinExistence type="predicted"/>
<dbReference type="EMBL" id="AXOM01000013">
    <property type="protein sequence ID" value="ESS59740.1"/>
    <property type="molecule type" value="Genomic_DNA"/>
</dbReference>
<gene>
    <name evidence="2" type="ORF">EDP2_1076</name>
</gene>
<feature type="transmembrane region" description="Helical" evidence="1">
    <location>
        <begin position="226"/>
        <end position="248"/>
    </location>
</feature>
<name>A0ABN0QBK7_ENTCL</name>
<feature type="transmembrane region" description="Helical" evidence="1">
    <location>
        <begin position="12"/>
        <end position="33"/>
    </location>
</feature>
<keyword evidence="1" id="KW-1133">Transmembrane helix</keyword>
<feature type="transmembrane region" description="Helical" evidence="1">
    <location>
        <begin position="115"/>
        <end position="136"/>
    </location>
</feature>
<evidence type="ECO:0000313" key="3">
    <source>
        <dbReference type="Proteomes" id="UP000017834"/>
    </source>
</evidence>
<feature type="transmembrane region" description="Helical" evidence="1">
    <location>
        <begin position="156"/>
        <end position="174"/>
    </location>
</feature>
<evidence type="ECO:0000313" key="2">
    <source>
        <dbReference type="EMBL" id="ESS59740.1"/>
    </source>
</evidence>
<reference evidence="2 3" key="1">
    <citation type="journal article" date="2014" name="Genome Announc.">
        <title>Draft Genome Sequence of Enterobacter cloacae Strain S611.</title>
        <authorList>
            <person name="Wang D."/>
            <person name="Han C.S."/>
            <person name="Dichosa A.E."/>
            <person name="Gleasner C.D."/>
            <person name="Johnson S.L."/>
            <person name="Daligault H.E."/>
            <person name="Davenport K.W."/>
            <person name="Li P.E."/>
            <person name="Pierson E.A."/>
            <person name="Pierson L.S.III."/>
        </authorList>
    </citation>
    <scope>NUCLEOTIDE SEQUENCE [LARGE SCALE GENOMIC DNA]</scope>
    <source>
        <strain evidence="2 3">S611</strain>
    </source>
</reference>
<feature type="transmembrane region" description="Helical" evidence="1">
    <location>
        <begin position="88"/>
        <end position="109"/>
    </location>
</feature>
<dbReference type="Proteomes" id="UP000017834">
    <property type="component" value="Unassembled WGS sequence"/>
</dbReference>
<comment type="caution">
    <text evidence="2">The sequence shown here is derived from an EMBL/GenBank/DDBJ whole genome shotgun (WGS) entry which is preliminary data.</text>
</comment>
<keyword evidence="1" id="KW-0472">Membrane</keyword>